<dbReference type="EMBL" id="PNEN01000195">
    <property type="protein sequence ID" value="PPJ60863.1"/>
    <property type="molecule type" value="Genomic_DNA"/>
</dbReference>
<sequence>MLATEQDLIKMGKNISTAVRCIGQKIREGQSAPFFDFHVEQMCVRWEEFERLTTRAATPDEDVKDMMEDTRKSKGAFQRPTPAAGLDVFTKNHEWLVMVQEQGGNLTGDHED</sequence>
<name>A0A2S6CMB1_9PEZI</name>
<dbReference type="Proteomes" id="UP000237631">
    <property type="component" value="Unassembled WGS sequence"/>
</dbReference>
<gene>
    <name evidence="2" type="ORF">CBER1_07219</name>
</gene>
<dbReference type="AlphaFoldDB" id="A0A2S6CMB1"/>
<accession>A0A2S6CMB1</accession>
<evidence type="ECO:0000313" key="2">
    <source>
        <dbReference type="EMBL" id="PPJ60863.1"/>
    </source>
</evidence>
<feature type="region of interest" description="Disordered" evidence="1">
    <location>
        <begin position="60"/>
        <end position="84"/>
    </location>
</feature>
<keyword evidence="3" id="KW-1185">Reference proteome</keyword>
<comment type="caution">
    <text evidence="2">The sequence shown here is derived from an EMBL/GenBank/DDBJ whole genome shotgun (WGS) entry which is preliminary data.</text>
</comment>
<evidence type="ECO:0000256" key="1">
    <source>
        <dbReference type="SAM" id="MobiDB-lite"/>
    </source>
</evidence>
<protein>
    <submittedName>
        <fullName evidence="2">Uncharacterized protein</fullName>
    </submittedName>
</protein>
<evidence type="ECO:0000313" key="3">
    <source>
        <dbReference type="Proteomes" id="UP000237631"/>
    </source>
</evidence>
<reference evidence="3" key="1">
    <citation type="journal article" date="2017" name="bioRxiv">
        <title>Conservation of a gene cluster reveals novel cercosporin biosynthetic mechanisms and extends production to the genus Colletotrichum.</title>
        <authorList>
            <person name="de Jonge R."/>
            <person name="Ebert M.K."/>
            <person name="Huitt-Roehl C.R."/>
            <person name="Pal P."/>
            <person name="Suttle J.C."/>
            <person name="Spanner R.E."/>
            <person name="Neubauer J.D."/>
            <person name="Jurick W.M.II."/>
            <person name="Stott K.A."/>
            <person name="Secor G.A."/>
            <person name="Thomma B.P.H.J."/>
            <person name="Van de Peer Y."/>
            <person name="Townsend C.A."/>
            <person name="Bolton M.D."/>
        </authorList>
    </citation>
    <scope>NUCLEOTIDE SEQUENCE [LARGE SCALE GENOMIC DNA]</scope>
    <source>
        <strain evidence="3">CBS538.71</strain>
    </source>
</reference>
<proteinExistence type="predicted"/>
<organism evidence="2 3">
    <name type="scientific">Cercospora berteroae</name>
    <dbReference type="NCBI Taxonomy" id="357750"/>
    <lineage>
        <taxon>Eukaryota</taxon>
        <taxon>Fungi</taxon>
        <taxon>Dikarya</taxon>
        <taxon>Ascomycota</taxon>
        <taxon>Pezizomycotina</taxon>
        <taxon>Dothideomycetes</taxon>
        <taxon>Dothideomycetidae</taxon>
        <taxon>Mycosphaerellales</taxon>
        <taxon>Mycosphaerellaceae</taxon>
        <taxon>Cercospora</taxon>
    </lineage>
</organism>